<keyword evidence="1" id="KW-0472">Membrane</keyword>
<accession>A0ABY6HPA5</accession>
<name>A0ABY6HPA5_9ARCH</name>
<evidence type="ECO:0008006" key="4">
    <source>
        <dbReference type="Google" id="ProtNLM"/>
    </source>
</evidence>
<dbReference type="Proteomes" id="UP001208689">
    <property type="component" value="Chromosome"/>
</dbReference>
<evidence type="ECO:0000313" key="3">
    <source>
        <dbReference type="Proteomes" id="UP001208689"/>
    </source>
</evidence>
<feature type="transmembrane region" description="Helical" evidence="1">
    <location>
        <begin position="693"/>
        <end position="713"/>
    </location>
</feature>
<keyword evidence="3" id="KW-1185">Reference proteome</keyword>
<proteinExistence type="predicted"/>
<keyword evidence="1" id="KW-1133">Transmembrane helix</keyword>
<protein>
    <recommendedName>
        <fullName evidence="4">Cadherin domain-containing protein</fullName>
    </recommendedName>
</protein>
<evidence type="ECO:0000256" key="1">
    <source>
        <dbReference type="SAM" id="Phobius"/>
    </source>
</evidence>
<evidence type="ECO:0000313" key="2">
    <source>
        <dbReference type="EMBL" id="UYP44389.1"/>
    </source>
</evidence>
<sequence length="727" mass="83199">MVYPKFTLKIILIGTIGLCLFSLIEFQEGLNTSFSLNNKEEDRFQNIMLPRSNSEELSLDYSLIYNITKNGDVQHDIVPVNLSIQGTNGLLEDGSIEYSIPKNITDPSVLESLSLIFFEEQIQFIQDHSFEETYETYFSLRKEALSNDPADIAENGSYNFFWICDINTPPSSLKKYTNIPFTRLAYNIPIKEDDLLLTYPTWESDTTLFPSHQKLIEVFYLKSSQAVSGEYQYTIRLYYDKTNSILLKAESYYQKINTNEEYYVKIILRDTSLSLNLVDNGGWNGDTNDQPLLNHPEDISFDDDSQNSHVITWEIEDEINFYASYTIFTLNKQFGPFLWDNSPLIIFNVSDFADGDWNLFIIFEDGLGQVAIDSVRVLISPVPPIISTPSNIAYYSNSSSEYWAEWLILDNSTYHTHYSITLQEANLILMEGEWTNGDIIAYNVSSWPIGIWNLVILVSDGSSTPVLTDNVEIQVYNATTDQENRAPYIFASTDLEIYFESQENNFLNWYPVDYNTTSSRKGSLYLNNTLIMENIQWNSQELIEIELPYLTIGNYSFLINLDDGNGLNSTSEVQVSVLHAISDPNNPQSSNLVIISGPDLFYYDNSTTFQDITWIIIDFTRDSGSFEITLNSTNLNYSQNAWNSGEFIHFNVSDLNRGKYIFEIHVEDLYGQTHSDSINVWVLASNVNKQSKLWYLLIAIPVLSVGGVVYIYLKKKKDTNAGILDQI</sequence>
<gene>
    <name evidence="2" type="ORF">NEF87_000674</name>
</gene>
<reference evidence="2" key="1">
    <citation type="submission" date="2022-09" db="EMBL/GenBank/DDBJ databases">
        <title>Actin cytoskeleton and complex cell architecture in an #Asgard archaeon.</title>
        <authorList>
            <person name="Ponce Toledo R.I."/>
            <person name="Schleper C."/>
            <person name="Rodrigues Oliveira T."/>
            <person name="Wollweber F."/>
            <person name="Xu J."/>
            <person name="Rittmann S."/>
            <person name="Klingl A."/>
            <person name="Pilhofer M."/>
        </authorList>
    </citation>
    <scope>NUCLEOTIDE SEQUENCE</scope>
    <source>
        <strain evidence="2">B-35</strain>
    </source>
</reference>
<organism evidence="2 3">
    <name type="scientific">Candidatus Lokiarchaeum ossiferum</name>
    <dbReference type="NCBI Taxonomy" id="2951803"/>
    <lineage>
        <taxon>Archaea</taxon>
        <taxon>Promethearchaeati</taxon>
        <taxon>Promethearchaeota</taxon>
        <taxon>Promethearchaeia</taxon>
        <taxon>Promethearchaeales</taxon>
        <taxon>Promethearchaeaceae</taxon>
        <taxon>Candidatus Lokiarchaeum</taxon>
    </lineage>
</organism>
<keyword evidence="1" id="KW-0812">Transmembrane</keyword>
<dbReference type="EMBL" id="CP104013">
    <property type="protein sequence ID" value="UYP44389.1"/>
    <property type="molecule type" value="Genomic_DNA"/>
</dbReference>